<dbReference type="Proteomes" id="UP000298663">
    <property type="component" value="Unassembled WGS sequence"/>
</dbReference>
<evidence type="ECO:0000313" key="5">
    <source>
        <dbReference type="Proteomes" id="UP000298663"/>
    </source>
</evidence>
<dbReference type="InterPro" id="IPR019819">
    <property type="entry name" value="Carboxylesterase_B_CS"/>
</dbReference>
<dbReference type="AlphaFoldDB" id="A0A4U5NHX2"/>
<dbReference type="EMBL" id="AZBU02000004">
    <property type="protein sequence ID" value="TKR82494.1"/>
    <property type="molecule type" value="Genomic_DNA"/>
</dbReference>
<feature type="transmembrane region" description="Helical" evidence="2">
    <location>
        <begin position="12"/>
        <end position="36"/>
    </location>
</feature>
<dbReference type="PROSITE" id="PS01173">
    <property type="entry name" value="LIPASE_GDXG_HIS"/>
    <property type="match status" value="1"/>
</dbReference>
<comment type="similarity">
    <text evidence="1">Belongs to the 'GDXG' lipolytic enzyme family.</text>
</comment>
<evidence type="ECO:0000256" key="2">
    <source>
        <dbReference type="SAM" id="Phobius"/>
    </source>
</evidence>
<name>A0A4U5NHX2_STECR</name>
<sequence length="565" mass="62445">MEKAAKERSPLAFARVLLLFLIAVMLLLILAALLWISHGSGIKDRPIVRTPLGDVEGLRYKDANVFLGLRYANADRFMRPEPVKPWNGTYIASSYGLACYAYVSYMPMNDLMDDDCLFVNIFAPNATSTDPEGYPVLVFVHGGSFEFGSASHYSYKVIVDNFVSRGIVFATFNYRVGPFGFFSTGDSAAPGNNGLWDQAAALGFLKRVISNFGGNSKKTTVAGQSAGSMSLSALSVSSYSSGLFDQAIMMSGSLFSPALFSDQVVKQSLNLAKAVGCNEDAESSVVMKCVKSVPIMTFYNVLKDLLPITDEIMGIRFHPRIDGQLLSEGLKSLLLKAPIKPAIMGFTDMEGGLFTMANDESMPIAIPESNRSNFNTQQFESILQRFFGTSPKLYELLKQHYVDRPNPETSKTTRDSAFFLTRLTDLAGDLMFVVPILQEAQIRREAEWSVYLYLERDIDVEHEGLPIVGTFHNTELKHLFKGAVKSDFDRALIEGFVSFVKNGNPTINGTSWLPTSASYPGRHFVFGSKLYLSDHQLMKGTTDLWLHQIPANVNKSAYSISMPLI</sequence>
<dbReference type="InterPro" id="IPR002168">
    <property type="entry name" value="Lipase_GDXG_HIS_AS"/>
</dbReference>
<gene>
    <name evidence="4" type="ORF">L596_016214</name>
</gene>
<dbReference type="Gene3D" id="3.40.50.1820">
    <property type="entry name" value="alpha/beta hydrolase"/>
    <property type="match status" value="1"/>
</dbReference>
<reference evidence="4 5" key="2">
    <citation type="journal article" date="2019" name="G3 (Bethesda)">
        <title>Hybrid Assembly of the Genome of the Entomopathogenic Nematode Steinernema carpocapsae Identifies the X-Chromosome.</title>
        <authorList>
            <person name="Serra L."/>
            <person name="Macchietto M."/>
            <person name="Macias-Munoz A."/>
            <person name="McGill C.J."/>
            <person name="Rodriguez I.M."/>
            <person name="Rodriguez B."/>
            <person name="Murad R."/>
            <person name="Mortazavi A."/>
        </authorList>
    </citation>
    <scope>NUCLEOTIDE SEQUENCE [LARGE SCALE GENOMIC DNA]</scope>
    <source>
        <strain evidence="4 5">ALL</strain>
    </source>
</reference>
<evidence type="ECO:0000313" key="4">
    <source>
        <dbReference type="EMBL" id="TKR82494.1"/>
    </source>
</evidence>
<reference evidence="4 5" key="1">
    <citation type="journal article" date="2015" name="Genome Biol.">
        <title>Comparative genomics of Steinernema reveals deeply conserved gene regulatory networks.</title>
        <authorList>
            <person name="Dillman A.R."/>
            <person name="Macchietto M."/>
            <person name="Porter C.F."/>
            <person name="Rogers A."/>
            <person name="Williams B."/>
            <person name="Antoshechkin I."/>
            <person name="Lee M.M."/>
            <person name="Goodwin Z."/>
            <person name="Lu X."/>
            <person name="Lewis E.E."/>
            <person name="Goodrich-Blair H."/>
            <person name="Stock S.P."/>
            <person name="Adams B.J."/>
            <person name="Sternberg P.W."/>
            <person name="Mortazavi A."/>
        </authorList>
    </citation>
    <scope>NUCLEOTIDE SEQUENCE [LARGE SCALE GENOMIC DNA]</scope>
    <source>
        <strain evidence="4 5">ALL</strain>
    </source>
</reference>
<dbReference type="OrthoDB" id="6846267at2759"/>
<dbReference type="PANTHER" id="PTHR11559">
    <property type="entry name" value="CARBOXYLESTERASE"/>
    <property type="match status" value="1"/>
</dbReference>
<dbReference type="InterPro" id="IPR002018">
    <property type="entry name" value="CarbesteraseB"/>
</dbReference>
<evidence type="ECO:0000256" key="1">
    <source>
        <dbReference type="ARBA" id="ARBA00010515"/>
    </source>
</evidence>
<evidence type="ECO:0000259" key="3">
    <source>
        <dbReference type="Pfam" id="PF00135"/>
    </source>
</evidence>
<keyword evidence="2" id="KW-0472">Membrane</keyword>
<dbReference type="InterPro" id="IPR029058">
    <property type="entry name" value="AB_hydrolase_fold"/>
</dbReference>
<keyword evidence="2" id="KW-1133">Transmembrane helix</keyword>
<dbReference type="InterPro" id="IPR050309">
    <property type="entry name" value="Type-B_Carboxylest/Lipase"/>
</dbReference>
<accession>A0A4U5NHX2</accession>
<feature type="domain" description="Carboxylesterase type B" evidence="3">
    <location>
        <begin position="45"/>
        <end position="516"/>
    </location>
</feature>
<dbReference type="PROSITE" id="PS00941">
    <property type="entry name" value="CARBOXYLESTERASE_B_2"/>
    <property type="match status" value="1"/>
</dbReference>
<dbReference type="STRING" id="34508.A0A4U5NHX2"/>
<comment type="caution">
    <text evidence="4">The sequence shown here is derived from an EMBL/GenBank/DDBJ whole genome shotgun (WGS) entry which is preliminary data.</text>
</comment>
<proteinExistence type="inferred from homology"/>
<dbReference type="SUPFAM" id="SSF53474">
    <property type="entry name" value="alpha/beta-Hydrolases"/>
    <property type="match status" value="1"/>
</dbReference>
<keyword evidence="2" id="KW-0812">Transmembrane</keyword>
<dbReference type="Pfam" id="PF00135">
    <property type="entry name" value="COesterase"/>
    <property type="match status" value="1"/>
</dbReference>
<protein>
    <recommendedName>
        <fullName evidence="3">Carboxylesterase type B domain-containing protein</fullName>
    </recommendedName>
</protein>
<organism evidence="4 5">
    <name type="scientific">Steinernema carpocapsae</name>
    <name type="common">Entomopathogenic nematode</name>
    <dbReference type="NCBI Taxonomy" id="34508"/>
    <lineage>
        <taxon>Eukaryota</taxon>
        <taxon>Metazoa</taxon>
        <taxon>Ecdysozoa</taxon>
        <taxon>Nematoda</taxon>
        <taxon>Chromadorea</taxon>
        <taxon>Rhabditida</taxon>
        <taxon>Tylenchina</taxon>
        <taxon>Panagrolaimomorpha</taxon>
        <taxon>Strongyloidoidea</taxon>
        <taxon>Steinernematidae</taxon>
        <taxon>Steinernema</taxon>
    </lineage>
</organism>
<dbReference type="GO" id="GO:0016787">
    <property type="term" value="F:hydrolase activity"/>
    <property type="evidence" value="ECO:0007669"/>
    <property type="project" value="InterPro"/>
</dbReference>
<keyword evidence="5" id="KW-1185">Reference proteome</keyword>